<feature type="region of interest" description="Disordered" evidence="1">
    <location>
        <begin position="1"/>
        <end position="23"/>
    </location>
</feature>
<name>A0ABT7M490_9PSEU</name>
<gene>
    <name evidence="3" type="ORF">QRT03_04785</name>
</gene>
<keyword evidence="2" id="KW-0812">Transmembrane</keyword>
<dbReference type="RefSeq" id="WP_286051361.1">
    <property type="nucleotide sequence ID" value="NZ_JASVWF010000001.1"/>
</dbReference>
<evidence type="ECO:0000313" key="4">
    <source>
        <dbReference type="Proteomes" id="UP001231924"/>
    </source>
</evidence>
<accession>A0ABT7M490</accession>
<keyword evidence="2" id="KW-1133">Transmembrane helix</keyword>
<feature type="transmembrane region" description="Helical" evidence="2">
    <location>
        <begin position="65"/>
        <end position="90"/>
    </location>
</feature>
<proteinExistence type="predicted"/>
<organism evidence="3 4">
    <name type="scientific">Actinomycetospora termitidis</name>
    <dbReference type="NCBI Taxonomy" id="3053470"/>
    <lineage>
        <taxon>Bacteria</taxon>
        <taxon>Bacillati</taxon>
        <taxon>Actinomycetota</taxon>
        <taxon>Actinomycetes</taxon>
        <taxon>Pseudonocardiales</taxon>
        <taxon>Pseudonocardiaceae</taxon>
        <taxon>Actinomycetospora</taxon>
    </lineage>
</organism>
<keyword evidence="2" id="KW-0472">Membrane</keyword>
<keyword evidence="4" id="KW-1185">Reference proteome</keyword>
<reference evidence="3 4" key="1">
    <citation type="submission" date="2023-06" db="EMBL/GenBank/DDBJ databases">
        <title>Actinomycetospora Odt1-22.</title>
        <authorList>
            <person name="Supong K."/>
        </authorList>
    </citation>
    <scope>NUCLEOTIDE SEQUENCE [LARGE SCALE GENOMIC DNA]</scope>
    <source>
        <strain evidence="3 4">Odt1-22</strain>
    </source>
</reference>
<comment type="caution">
    <text evidence="3">The sequence shown here is derived from an EMBL/GenBank/DDBJ whole genome shotgun (WGS) entry which is preliminary data.</text>
</comment>
<protein>
    <submittedName>
        <fullName evidence="3">Uncharacterized protein</fullName>
    </submittedName>
</protein>
<evidence type="ECO:0000256" key="1">
    <source>
        <dbReference type="SAM" id="MobiDB-lite"/>
    </source>
</evidence>
<feature type="transmembrane region" description="Helical" evidence="2">
    <location>
        <begin position="35"/>
        <end position="59"/>
    </location>
</feature>
<dbReference type="EMBL" id="JASVWF010000001">
    <property type="protein sequence ID" value="MDL5155261.1"/>
    <property type="molecule type" value="Genomic_DNA"/>
</dbReference>
<sequence length="277" mass="29807">MSGVHDELGLEASPSVPGGGPASPWRVGRVSSRFFWIWALLTVACLAVLGAVLTAWIGTGISDTGIVLFVLLVIALPLLLAATFAAVGAATDSRVDDDVRDYGVGIGSVLHTAEYADSPFEFDGRLDGTVSRPEKRGKKKGKREGRTLAVGNESRWLEQRGNRFELFDDRELVATASPHARGPWRDWEIDVDGRVLRMRTRVERHPPRRTLIDDLGRAWRADVTKGRVAARLPDELSPLGAAFVLCVLAGIRDTVVPVTSGSGGGVDLAESGWTTGD</sequence>
<dbReference type="Proteomes" id="UP001231924">
    <property type="component" value="Unassembled WGS sequence"/>
</dbReference>
<evidence type="ECO:0000256" key="2">
    <source>
        <dbReference type="SAM" id="Phobius"/>
    </source>
</evidence>
<evidence type="ECO:0000313" key="3">
    <source>
        <dbReference type="EMBL" id="MDL5155261.1"/>
    </source>
</evidence>